<dbReference type="EMBL" id="JBFOLJ010000007">
    <property type="protein sequence ID" value="KAL2523209.1"/>
    <property type="molecule type" value="Genomic_DNA"/>
</dbReference>
<dbReference type="InterPro" id="IPR021827">
    <property type="entry name" value="Nup186/Nup192/Nup205"/>
</dbReference>
<dbReference type="AlphaFoldDB" id="A0ABD1UDV0"/>
<proteinExistence type="predicted"/>
<sequence>MRTKNGKSPSVQLDYTIYIQEIKPWPPSQSLRTLRSVLIQWEHGNRNSGFTNQVVPSLGTGSSLADGRIEFNESFRLPVTLLREMSIKSGNGDTFQKNCLEFNLYEPRSNKMVKGQLLGTAVVDLAEYGVVEESLSINAPINCKRTYKNTAQPLLFLEIQPVKRREASMDRKHSDSVSAMTSEEYAEEAEFASFTDDDISSHSSPTVSSSVVESNGCSPHPKVNGTVGANGSAVRDSKHYIAKSDKVQVTESRLNLIERSSCSSSIDLSSDLSWISKKIAAQSLESCSTEASEREQNSNMRSHNHEKQSGKIQENNVASDMKIERRSKGRIFSGTITKETHANLDPQADENLDFAKSHFSSHGGDIVSPLSIEGPRYVRRSTVTRNGSKKAETTEKHQEFAQEAEIAEENVKYIEDDPLNSSSQDDVQNQVSVGNGVLSSSKENLLVKRNFSNTNDRSNNGMSVQSTTDLYRTNRSVQGNQYFVTDSDIDRGSLSRKLKDDKVSSKESRNHFSESRIHHLEHRIKMLEGELREAAAMEVSLYSVVAEHGSSMTKVQAPARRISRLYLHACKQNSKSRAGSVAKSAASGLLLVAKACGNDVPRLTFWLSNSIVVRATISNSFRKSQLPVSVGPDNGKVGYRNGNKKSSALMWGSIPTKGTRIAVEGSFNNWENPLTFAAALERVEAWIFSRIIESIWWQTFTPHMQSGAAKAIRRSMNSDISRLRRRTSSSAYQEQGYFSLELWKRAFRDACERICPVRAAGHECGCLHMLSRMIMEQCIARLDVSMFNAILRKSADEIPTDPVSDPISDSEVLPIQAGKASFGSGVQLKNAIGNWSRWLTDLCGIDDDDSCKDETGQDNAVDDGRNDTSFKSFHLLNALSDLMMLPKDMLLDRTIRKEVCPTFGPALIRRVLDSFIPDEFCPDSVPGVVLDALNSEDPLEAEEDSFINFPCAAAPIEYMPPSVSSVAVILRELGSHPSMLKKSYTSDDELDELNSPLRSIIIDTFHSLRSSAKPDWTSKESGNRNAVRYQLLREVWMNTEQ</sequence>
<dbReference type="PANTHER" id="PTHR31344:SF15">
    <property type="entry name" value="EEIG1_EHBP1 PROTEIN AMINO-TERMINAL DOMAIN PROTEIN"/>
    <property type="match status" value="1"/>
</dbReference>
<feature type="region of interest" description="Disordered" evidence="1">
    <location>
        <begin position="196"/>
        <end position="231"/>
    </location>
</feature>
<name>A0ABD1UDV0_9LAMI</name>
<evidence type="ECO:0000313" key="3">
    <source>
        <dbReference type="EMBL" id="KAL2523209.1"/>
    </source>
</evidence>
<dbReference type="Pfam" id="PF10358">
    <property type="entry name" value="NT-C2"/>
    <property type="match status" value="1"/>
</dbReference>
<protein>
    <submittedName>
        <fullName evidence="3">Nucleolar protein gar2</fullName>
    </submittedName>
</protein>
<feature type="region of interest" description="Disordered" evidence="1">
    <location>
        <begin position="286"/>
        <end position="314"/>
    </location>
</feature>
<accession>A0ABD1UDV0</accession>
<dbReference type="Proteomes" id="UP001604277">
    <property type="component" value="Unassembled WGS sequence"/>
</dbReference>
<dbReference type="InterPro" id="IPR019448">
    <property type="entry name" value="NT-C2"/>
</dbReference>
<feature type="domain" description="C2 NT-type" evidence="2">
    <location>
        <begin position="3"/>
        <end position="163"/>
    </location>
</feature>
<comment type="caution">
    <text evidence="3">The sequence shown here is derived from an EMBL/GenBank/DDBJ whole genome shotgun (WGS) entry which is preliminary data.</text>
</comment>
<evidence type="ECO:0000256" key="1">
    <source>
        <dbReference type="SAM" id="MobiDB-lite"/>
    </source>
</evidence>
<evidence type="ECO:0000313" key="4">
    <source>
        <dbReference type="Proteomes" id="UP001604277"/>
    </source>
</evidence>
<organism evidence="3 4">
    <name type="scientific">Forsythia ovata</name>
    <dbReference type="NCBI Taxonomy" id="205694"/>
    <lineage>
        <taxon>Eukaryota</taxon>
        <taxon>Viridiplantae</taxon>
        <taxon>Streptophyta</taxon>
        <taxon>Embryophyta</taxon>
        <taxon>Tracheophyta</taxon>
        <taxon>Spermatophyta</taxon>
        <taxon>Magnoliopsida</taxon>
        <taxon>eudicotyledons</taxon>
        <taxon>Gunneridae</taxon>
        <taxon>Pentapetalae</taxon>
        <taxon>asterids</taxon>
        <taxon>lamiids</taxon>
        <taxon>Lamiales</taxon>
        <taxon>Oleaceae</taxon>
        <taxon>Forsythieae</taxon>
        <taxon>Forsythia</taxon>
    </lineage>
</organism>
<dbReference type="PROSITE" id="PS51840">
    <property type="entry name" value="C2_NT"/>
    <property type="match status" value="1"/>
</dbReference>
<gene>
    <name evidence="3" type="ORF">Fot_27132</name>
</gene>
<dbReference type="PANTHER" id="PTHR31344">
    <property type="entry name" value="NUCLEAR PORE COMPLEX PROTEIN NUP205"/>
    <property type="match status" value="1"/>
</dbReference>
<evidence type="ECO:0000259" key="2">
    <source>
        <dbReference type="PROSITE" id="PS51840"/>
    </source>
</evidence>
<feature type="compositionally biased region" description="Low complexity" evidence="1">
    <location>
        <begin position="201"/>
        <end position="214"/>
    </location>
</feature>
<reference evidence="4" key="1">
    <citation type="submission" date="2024-07" db="EMBL/GenBank/DDBJ databases">
        <title>Two chromosome-level genome assemblies of Korean endemic species Abeliophyllum distichum and Forsythia ovata (Oleaceae).</title>
        <authorList>
            <person name="Jang H."/>
        </authorList>
    </citation>
    <scope>NUCLEOTIDE SEQUENCE [LARGE SCALE GENOMIC DNA]</scope>
</reference>
<keyword evidence="4" id="KW-1185">Reference proteome</keyword>